<dbReference type="PANTHER" id="PTHR42895:SF1">
    <property type="entry name" value="IRON-SULFUR CLUSTER PROTEIN"/>
    <property type="match status" value="1"/>
</dbReference>
<dbReference type="KEGG" id="dao:Desac_1315"/>
<dbReference type="SUPFAM" id="SSF54862">
    <property type="entry name" value="4Fe-4S ferredoxins"/>
    <property type="match status" value="1"/>
</dbReference>
<evidence type="ECO:0000313" key="2">
    <source>
        <dbReference type="EMBL" id="AEB09172.1"/>
    </source>
</evidence>
<dbReference type="AlphaFoldDB" id="F2NCN8"/>
<dbReference type="Gene3D" id="3.30.70.20">
    <property type="match status" value="1"/>
</dbReference>
<sequence>MKIMRKIIEIDPEKCDGCGQCVPSCAEGAIQIVEGKAQLVAEKYCDGLGACLGECPRGALRIIEREADDFDEHAVEEYLKNREQTEPPVSSLACGCPSIQVQSFAPLRPSSPQGVEPMDRVSALSNWPVKIKLVPPDAPFLKHADLLVLADCSALAYPGVHQELLPGKVVLIGCPKFDDIQEYIEKFAAIFQKAEIRHVTTVIMEVPCCAGLGHIVEKGMAAAGKRIPHEQVVIGAQGQIVSREKLAA</sequence>
<dbReference type="EMBL" id="CP002629">
    <property type="protein sequence ID" value="AEB09172.1"/>
    <property type="molecule type" value="Genomic_DNA"/>
</dbReference>
<name>F2NCN8_DESAR</name>
<reference evidence="3" key="2">
    <citation type="submission" date="2011-03" db="EMBL/GenBank/DDBJ databases">
        <title>The complete genome of Desulfobacca acetoxidans DSM 11109.</title>
        <authorList>
            <consortium name="US DOE Joint Genome Institute (JGI-PGF)"/>
            <person name="Lucas S."/>
            <person name="Copeland A."/>
            <person name="Lapidus A."/>
            <person name="Bruce D."/>
            <person name="Goodwin L."/>
            <person name="Pitluck S."/>
            <person name="Peters L."/>
            <person name="Kyrpides N."/>
            <person name="Mavromatis K."/>
            <person name="Ivanova N."/>
            <person name="Ovchinnikova G."/>
            <person name="Teshima H."/>
            <person name="Detter J.C."/>
            <person name="Han C."/>
            <person name="Land M."/>
            <person name="Hauser L."/>
            <person name="Markowitz V."/>
            <person name="Cheng J.-F."/>
            <person name="Hugenholtz P."/>
            <person name="Woyke T."/>
            <person name="Wu D."/>
            <person name="Spring S."/>
            <person name="Schueler E."/>
            <person name="Brambilla E."/>
            <person name="Klenk H.-P."/>
            <person name="Eisen J.A."/>
        </authorList>
    </citation>
    <scope>NUCLEOTIDE SEQUENCE [LARGE SCALE GENOMIC DNA]</scope>
    <source>
        <strain evidence="3">ATCC 700848 / DSM 11109 / ASRB2</strain>
    </source>
</reference>
<feature type="domain" description="4Fe-4S ferredoxin-type" evidence="1">
    <location>
        <begin position="6"/>
        <end position="35"/>
    </location>
</feature>
<evidence type="ECO:0000259" key="1">
    <source>
        <dbReference type="PROSITE" id="PS51379"/>
    </source>
</evidence>
<dbReference type="PROSITE" id="PS51379">
    <property type="entry name" value="4FE4S_FER_2"/>
    <property type="match status" value="2"/>
</dbReference>
<gene>
    <name evidence="2" type="ordered locus">Desac_1315</name>
</gene>
<keyword evidence="3" id="KW-1185">Reference proteome</keyword>
<accession>F2NCN8</accession>
<dbReference type="OrthoDB" id="9795268at2"/>
<dbReference type="STRING" id="880072.Desac_1315"/>
<dbReference type="HOGENOM" id="CLU_074768_0_0_7"/>
<dbReference type="InterPro" id="IPR052911">
    <property type="entry name" value="Corrinoid_activation_enz"/>
</dbReference>
<organism evidence="2 3">
    <name type="scientific">Desulfobacca acetoxidans (strain ATCC 700848 / DSM 11109 / ASRB2)</name>
    <dbReference type="NCBI Taxonomy" id="880072"/>
    <lineage>
        <taxon>Bacteria</taxon>
        <taxon>Pseudomonadati</taxon>
        <taxon>Thermodesulfobacteriota</taxon>
        <taxon>Desulfobaccia</taxon>
        <taxon>Desulfobaccales</taxon>
        <taxon>Desulfobaccaceae</taxon>
        <taxon>Desulfobacca</taxon>
    </lineage>
</organism>
<feature type="domain" description="4Fe-4S ferredoxin-type" evidence="1">
    <location>
        <begin position="36"/>
        <end position="65"/>
    </location>
</feature>
<dbReference type="InterPro" id="IPR017896">
    <property type="entry name" value="4Fe4S_Fe-S-bd"/>
</dbReference>
<dbReference type="Pfam" id="PF13237">
    <property type="entry name" value="Fer4_10"/>
    <property type="match status" value="1"/>
</dbReference>
<protein>
    <submittedName>
        <fullName evidence="2">4Fe-4S ferredoxin iron-sulfur binding domain-containing protein</fullName>
    </submittedName>
</protein>
<proteinExistence type="predicted"/>
<dbReference type="PANTHER" id="PTHR42895">
    <property type="entry name" value="IRON-SULFUR CLUSTER-BINDING PROTEIN-RELATED"/>
    <property type="match status" value="1"/>
</dbReference>
<dbReference type="Proteomes" id="UP000000483">
    <property type="component" value="Chromosome"/>
</dbReference>
<dbReference type="eggNOG" id="COG1149">
    <property type="taxonomic scope" value="Bacteria"/>
</dbReference>
<reference evidence="2 3" key="1">
    <citation type="journal article" date="2011" name="Stand. Genomic Sci.">
        <title>Complete genome sequence of the acetate-degrading sulfate reducer Desulfobacca acetoxidans type strain (ASRB2).</title>
        <authorList>
            <person name="Goker M."/>
            <person name="Teshima H."/>
            <person name="Lapidus A."/>
            <person name="Nolan M."/>
            <person name="Lucas S."/>
            <person name="Hammon N."/>
            <person name="Deshpande S."/>
            <person name="Cheng J.F."/>
            <person name="Tapia R."/>
            <person name="Han C."/>
            <person name="Goodwin L."/>
            <person name="Pitluck S."/>
            <person name="Huntemann M."/>
            <person name="Liolios K."/>
            <person name="Ivanova N."/>
            <person name="Pagani I."/>
            <person name="Mavromatis K."/>
            <person name="Ovchinikova G."/>
            <person name="Pati A."/>
            <person name="Chen A."/>
            <person name="Palaniappan K."/>
            <person name="Land M."/>
            <person name="Hauser L."/>
            <person name="Brambilla E.M."/>
            <person name="Rohde M."/>
            <person name="Spring S."/>
            <person name="Detter J.C."/>
            <person name="Woyke T."/>
            <person name="Bristow J."/>
            <person name="Eisen J.A."/>
            <person name="Markowitz V."/>
            <person name="Hugenholtz P."/>
            <person name="Kyrpides N.C."/>
            <person name="Klenk H.P."/>
        </authorList>
    </citation>
    <scope>NUCLEOTIDE SEQUENCE [LARGE SCALE GENOMIC DNA]</scope>
    <source>
        <strain evidence="3">ATCC 700848 / DSM 11109 / ASRB2</strain>
    </source>
</reference>
<dbReference type="RefSeq" id="WP_013706284.1">
    <property type="nucleotide sequence ID" value="NC_015388.1"/>
</dbReference>
<evidence type="ECO:0000313" key="3">
    <source>
        <dbReference type="Proteomes" id="UP000000483"/>
    </source>
</evidence>